<dbReference type="Gene3D" id="1.10.10.10">
    <property type="entry name" value="Winged helix-like DNA-binding domain superfamily/Winged helix DNA-binding domain"/>
    <property type="match status" value="1"/>
</dbReference>
<dbReference type="SUPFAM" id="SSF46785">
    <property type="entry name" value="Winged helix' DNA-binding domain"/>
    <property type="match status" value="1"/>
</dbReference>
<evidence type="ECO:0000259" key="5">
    <source>
        <dbReference type="PROSITE" id="PS50949"/>
    </source>
</evidence>
<evidence type="ECO:0000256" key="2">
    <source>
        <dbReference type="ARBA" id="ARBA00023125"/>
    </source>
</evidence>
<dbReference type="GO" id="GO:0000976">
    <property type="term" value="F:transcription cis-regulatory region binding"/>
    <property type="evidence" value="ECO:0007669"/>
    <property type="project" value="TreeGrafter"/>
</dbReference>
<dbReference type="PANTHER" id="PTHR30146">
    <property type="entry name" value="LACI-RELATED TRANSCRIPTIONAL REPRESSOR"/>
    <property type="match status" value="1"/>
</dbReference>
<organism evidence="6 7">
    <name type="scientific">Lacipirellula parvula</name>
    <dbReference type="NCBI Taxonomy" id="2650471"/>
    <lineage>
        <taxon>Bacteria</taxon>
        <taxon>Pseudomonadati</taxon>
        <taxon>Planctomycetota</taxon>
        <taxon>Planctomycetia</taxon>
        <taxon>Pirellulales</taxon>
        <taxon>Lacipirellulaceae</taxon>
        <taxon>Lacipirellula</taxon>
    </lineage>
</organism>
<evidence type="ECO:0000313" key="7">
    <source>
        <dbReference type="Proteomes" id="UP000326837"/>
    </source>
</evidence>
<protein>
    <recommendedName>
        <fullName evidence="5">HTH gntR-type domain-containing protein</fullName>
    </recommendedName>
</protein>
<evidence type="ECO:0000256" key="1">
    <source>
        <dbReference type="ARBA" id="ARBA00023015"/>
    </source>
</evidence>
<keyword evidence="3" id="KW-0804">Transcription</keyword>
<feature type="domain" description="HTH gntR-type" evidence="5">
    <location>
        <begin position="17"/>
        <end position="85"/>
    </location>
</feature>
<dbReference type="GO" id="GO:0003700">
    <property type="term" value="F:DNA-binding transcription factor activity"/>
    <property type="evidence" value="ECO:0007669"/>
    <property type="project" value="InterPro"/>
</dbReference>
<gene>
    <name evidence="6" type="ORF">PLANPX_2457</name>
</gene>
<evidence type="ECO:0000313" key="6">
    <source>
        <dbReference type="EMBL" id="BBO32845.1"/>
    </source>
</evidence>
<dbReference type="Proteomes" id="UP000326837">
    <property type="component" value="Chromosome"/>
</dbReference>
<dbReference type="CDD" id="cd07377">
    <property type="entry name" value="WHTH_GntR"/>
    <property type="match status" value="1"/>
</dbReference>
<name>A0A5K7X923_9BACT</name>
<dbReference type="CDD" id="cd06267">
    <property type="entry name" value="PBP1_LacI_sugar_binding-like"/>
    <property type="match status" value="1"/>
</dbReference>
<evidence type="ECO:0000256" key="4">
    <source>
        <dbReference type="SAM" id="MobiDB-lite"/>
    </source>
</evidence>
<evidence type="ECO:0000256" key="3">
    <source>
        <dbReference type="ARBA" id="ARBA00023163"/>
    </source>
</evidence>
<reference evidence="7" key="1">
    <citation type="submission" date="2019-10" db="EMBL/GenBank/DDBJ databases">
        <title>Lacipirellula parvula gen. nov., sp. nov., representing a lineage of planctomycetes widespread in freshwater anoxic habitats, and description of the family Lacipirellulaceae.</title>
        <authorList>
            <person name="Dedysh S.N."/>
            <person name="Kulichevskaya I.S."/>
            <person name="Beletsky A.V."/>
            <person name="Rakitin A.L."/>
            <person name="Mardanov A.V."/>
            <person name="Ivanova A.A."/>
            <person name="Saltykova V.X."/>
            <person name="Rijpstra W.I.C."/>
            <person name="Sinninghe Damste J.S."/>
            <person name="Ravin N.V."/>
        </authorList>
    </citation>
    <scope>NUCLEOTIDE SEQUENCE [LARGE SCALE GENOMIC DNA]</scope>
    <source>
        <strain evidence="7">PX69</strain>
    </source>
</reference>
<dbReference type="PRINTS" id="PR00035">
    <property type="entry name" value="HTHGNTR"/>
</dbReference>
<dbReference type="RefSeq" id="WP_152098739.1">
    <property type="nucleotide sequence ID" value="NZ_AP021861.1"/>
</dbReference>
<feature type="region of interest" description="Disordered" evidence="4">
    <location>
        <begin position="1"/>
        <end position="21"/>
    </location>
</feature>
<dbReference type="InterPro" id="IPR000524">
    <property type="entry name" value="Tscrpt_reg_HTH_GntR"/>
</dbReference>
<dbReference type="Gene3D" id="3.40.50.2300">
    <property type="match status" value="2"/>
</dbReference>
<dbReference type="PROSITE" id="PS50949">
    <property type="entry name" value="HTH_GNTR"/>
    <property type="match status" value="1"/>
</dbReference>
<proteinExistence type="predicted"/>
<keyword evidence="7" id="KW-1185">Reference proteome</keyword>
<keyword evidence="1" id="KW-0805">Transcription regulation</keyword>
<accession>A0A5K7X923</accession>
<dbReference type="InterPro" id="IPR028082">
    <property type="entry name" value="Peripla_BP_I"/>
</dbReference>
<sequence>MTRSETSETAAGPATSSRKHAHLSTVLAAEIASGSYAPQSFLPSEPELARRFSLSRSTVRQALSSLEHDGLIKRLPGKGTVVLDRLPERPQVTLAAFAIVLPEIQTGHYPALVEAFAAAAGETHHQILVCTTGNDVRRQGDVILQLLDNRVAGVAFIPSSVGESPAYHFRQLHNQNIPVVMLHRPIPNFSAPLIAMPYEEIAAMAAKCLIDKGHRRIAFMASHRSQAVDRYVAALRQELERIGSGLPEELIHLGNSAVIGGGPSRMQEIEQAVKTLTSLPADRRPTAIIDPWDSDMEACRFALTCAGIETPKQMSLVSFGGARRSSTLAKELTAVTIDEQKTASMTVELLNEMYRGERSLTDVTQFSVPLGFYPGETVLPRRRS</sequence>
<dbReference type="InterPro" id="IPR046335">
    <property type="entry name" value="LacI/GalR-like_sensor"/>
</dbReference>
<dbReference type="Pfam" id="PF00392">
    <property type="entry name" value="GntR"/>
    <property type="match status" value="1"/>
</dbReference>
<keyword evidence="2" id="KW-0238">DNA-binding</keyword>
<dbReference type="SMART" id="SM00345">
    <property type="entry name" value="HTH_GNTR"/>
    <property type="match status" value="1"/>
</dbReference>
<dbReference type="EMBL" id="AP021861">
    <property type="protein sequence ID" value="BBO32845.1"/>
    <property type="molecule type" value="Genomic_DNA"/>
</dbReference>
<dbReference type="SUPFAM" id="SSF53822">
    <property type="entry name" value="Periplasmic binding protein-like I"/>
    <property type="match status" value="1"/>
</dbReference>
<dbReference type="InterPro" id="IPR036390">
    <property type="entry name" value="WH_DNA-bd_sf"/>
</dbReference>
<dbReference type="Pfam" id="PF13377">
    <property type="entry name" value="Peripla_BP_3"/>
    <property type="match status" value="1"/>
</dbReference>
<dbReference type="AlphaFoldDB" id="A0A5K7X923"/>
<dbReference type="InterPro" id="IPR036388">
    <property type="entry name" value="WH-like_DNA-bd_sf"/>
</dbReference>
<dbReference type="KEGG" id="lpav:PLANPX_2457"/>
<dbReference type="PANTHER" id="PTHR30146:SF109">
    <property type="entry name" value="HTH-TYPE TRANSCRIPTIONAL REGULATOR GALS"/>
    <property type="match status" value="1"/>
</dbReference>